<dbReference type="NCBIfam" id="NF003915">
    <property type="entry name" value="PRK05441.1"/>
    <property type="match status" value="1"/>
</dbReference>
<organism evidence="14 15">
    <name type="scientific">Grylomicrobium aquisgranensis</name>
    <dbReference type="NCBI Taxonomy" id="2926318"/>
    <lineage>
        <taxon>Bacteria</taxon>
        <taxon>Bacillati</taxon>
        <taxon>Bacillota</taxon>
        <taxon>Erysipelotrichia</taxon>
        <taxon>Erysipelotrichales</taxon>
        <taxon>Erysipelotrichaceae</taxon>
        <taxon>Grylomicrobium</taxon>
    </lineage>
</organism>
<dbReference type="PANTHER" id="PTHR10088:SF4">
    <property type="entry name" value="GLUCOKINASE REGULATORY PROTEIN"/>
    <property type="match status" value="1"/>
</dbReference>
<feature type="active site" evidence="12">
    <location>
        <position position="117"/>
    </location>
</feature>
<dbReference type="HAMAP" id="MF_00068">
    <property type="entry name" value="MurQ"/>
    <property type="match status" value="1"/>
</dbReference>
<proteinExistence type="inferred from homology"/>
<dbReference type="Gene3D" id="1.10.8.1080">
    <property type="match status" value="1"/>
</dbReference>
<dbReference type="InterPro" id="IPR005486">
    <property type="entry name" value="Glucokinase_regulatory_CS"/>
</dbReference>
<dbReference type="InterPro" id="IPR001347">
    <property type="entry name" value="SIS_dom"/>
</dbReference>
<comment type="similarity">
    <text evidence="7 12">Belongs to the GCKR-like family. MurNAc-6-P etherase subfamily.</text>
</comment>
<keyword evidence="15" id="KW-1185">Reference proteome</keyword>
<comment type="caution">
    <text evidence="14">The sequence shown here is derived from an EMBL/GenBank/DDBJ whole genome shotgun (WGS) entry which is preliminary data.</text>
</comment>
<comment type="pathway">
    <text evidence="12">Amino-sugar metabolism; N-acetylmuramate degradation.</text>
</comment>
<name>A0AB35U7Q7_9FIRM</name>
<dbReference type="AlphaFoldDB" id="A0AB35U7Q7"/>
<dbReference type="GO" id="GO:0097367">
    <property type="term" value="F:carbohydrate derivative binding"/>
    <property type="evidence" value="ECO:0007669"/>
    <property type="project" value="InterPro"/>
</dbReference>
<dbReference type="GO" id="GO:0046348">
    <property type="term" value="P:amino sugar catabolic process"/>
    <property type="evidence" value="ECO:0007669"/>
    <property type="project" value="InterPro"/>
</dbReference>
<dbReference type="Pfam" id="PF22645">
    <property type="entry name" value="GKRP_SIS_N"/>
    <property type="match status" value="1"/>
</dbReference>
<keyword evidence="3 12" id="KW-0119">Carbohydrate metabolism</keyword>
<evidence type="ECO:0000256" key="10">
    <source>
        <dbReference type="ARBA" id="ARBA00077905"/>
    </source>
</evidence>
<evidence type="ECO:0000313" key="15">
    <source>
        <dbReference type="Proteomes" id="UP001286174"/>
    </source>
</evidence>
<dbReference type="InterPro" id="IPR040190">
    <property type="entry name" value="MURQ/GCKR"/>
</dbReference>
<reference evidence="14 15" key="1">
    <citation type="submission" date="2022-03" db="EMBL/GenBank/DDBJ databases">
        <title>Novel taxa within the pig intestine.</title>
        <authorList>
            <person name="Wylensek D."/>
            <person name="Bishof K."/>
            <person name="Afrizal A."/>
            <person name="Clavel T."/>
        </authorList>
    </citation>
    <scope>NUCLEOTIDE SEQUENCE [LARGE SCALE GENOMIC DNA]</scope>
    <source>
        <strain evidence="14 15">CLA-KB-P133</strain>
    </source>
</reference>
<evidence type="ECO:0000256" key="4">
    <source>
        <dbReference type="ARBA" id="ARBA00051747"/>
    </source>
</evidence>
<comment type="subunit">
    <text evidence="1 12">Homodimer.</text>
</comment>
<evidence type="ECO:0000256" key="7">
    <source>
        <dbReference type="ARBA" id="ARBA00061234"/>
    </source>
</evidence>
<comment type="function">
    <text evidence="12">Specifically catalyzes the cleavage of the D-lactyl ether substituent of MurNAc 6-phosphate, producing GlcNAc 6-phosphate and D-lactate.</text>
</comment>
<evidence type="ECO:0000256" key="8">
    <source>
        <dbReference type="ARBA" id="ARBA00067056"/>
    </source>
</evidence>
<dbReference type="InterPro" id="IPR046348">
    <property type="entry name" value="SIS_dom_sf"/>
</dbReference>
<evidence type="ECO:0000259" key="13">
    <source>
        <dbReference type="PROSITE" id="PS51464"/>
    </source>
</evidence>
<evidence type="ECO:0000256" key="3">
    <source>
        <dbReference type="ARBA" id="ARBA00023277"/>
    </source>
</evidence>
<dbReference type="EMBL" id="JALBUR010000008">
    <property type="protein sequence ID" value="MDX8419370.1"/>
    <property type="molecule type" value="Genomic_DNA"/>
</dbReference>
<evidence type="ECO:0000256" key="9">
    <source>
        <dbReference type="ARBA" id="ARBA00070061"/>
    </source>
</evidence>
<evidence type="ECO:0000256" key="6">
    <source>
        <dbReference type="ARBA" id="ARBA00060672"/>
    </source>
</evidence>
<dbReference type="InterPro" id="IPR005488">
    <property type="entry name" value="Etherase_MurQ"/>
</dbReference>
<dbReference type="CDD" id="cd05007">
    <property type="entry name" value="SIS_Etherase"/>
    <property type="match status" value="1"/>
</dbReference>
<dbReference type="GO" id="GO:0016803">
    <property type="term" value="F:ether hydrolase activity"/>
    <property type="evidence" value="ECO:0007669"/>
    <property type="project" value="TreeGrafter"/>
</dbReference>
<comment type="miscellaneous">
    <text evidence="12">A lyase-type mechanism (elimination/hydration) is suggested for the cleavage of the lactyl ether bond of MurNAc 6-phosphate, with the formation of an alpha,beta-unsaturated aldehyde intermediate with (E)-stereochemistry, followed by the syn addition of water to give product.</text>
</comment>
<dbReference type="PROSITE" id="PS51464">
    <property type="entry name" value="SIS"/>
    <property type="match status" value="1"/>
</dbReference>
<dbReference type="NCBIfam" id="NF009222">
    <property type="entry name" value="PRK12570.1"/>
    <property type="match status" value="1"/>
</dbReference>
<protein>
    <recommendedName>
        <fullName evidence="9 12">N-acetylmuramic acid 6-phosphate etherase</fullName>
        <shortName evidence="12">MurNAc-6-P etherase</shortName>
        <ecNumber evidence="8 12">4.2.1.126</ecNumber>
    </recommendedName>
    <alternativeName>
        <fullName evidence="11 12">N-acetylmuramic acid 6-phosphate hydrolase</fullName>
    </alternativeName>
    <alternativeName>
        <fullName evidence="10 12">N-acetylmuramic acid 6-phosphate lyase</fullName>
    </alternativeName>
</protein>
<dbReference type="SUPFAM" id="SSF53697">
    <property type="entry name" value="SIS domain"/>
    <property type="match status" value="1"/>
</dbReference>
<evidence type="ECO:0000256" key="1">
    <source>
        <dbReference type="ARBA" id="ARBA00011738"/>
    </source>
</evidence>
<keyword evidence="2 12" id="KW-0456">Lyase</keyword>
<dbReference type="Proteomes" id="UP001286174">
    <property type="component" value="Unassembled WGS sequence"/>
</dbReference>
<dbReference type="FunFam" id="1.10.8.1080:FF:000001">
    <property type="entry name" value="N-acetylmuramic acid 6-phosphate etherase"/>
    <property type="match status" value="1"/>
</dbReference>
<dbReference type="PANTHER" id="PTHR10088">
    <property type="entry name" value="GLUCOKINASE REGULATORY PROTEIN"/>
    <property type="match status" value="1"/>
</dbReference>
<comment type="catalytic activity">
    <reaction evidence="4 12">
        <text>N-acetyl-D-muramate 6-phosphate + H2O = N-acetyl-D-glucosamine 6-phosphate + (R)-lactate</text>
        <dbReference type="Rhea" id="RHEA:26410"/>
        <dbReference type="ChEBI" id="CHEBI:15377"/>
        <dbReference type="ChEBI" id="CHEBI:16004"/>
        <dbReference type="ChEBI" id="CHEBI:57513"/>
        <dbReference type="ChEBI" id="CHEBI:58722"/>
        <dbReference type="EC" id="4.2.1.126"/>
    </reaction>
</comment>
<gene>
    <name evidence="12 14" type="primary">murQ</name>
    <name evidence="14" type="ORF">MOZ60_04585</name>
</gene>
<evidence type="ECO:0000313" key="14">
    <source>
        <dbReference type="EMBL" id="MDX8419370.1"/>
    </source>
</evidence>
<dbReference type="Gene3D" id="3.40.50.10490">
    <property type="entry name" value="Glucose-6-phosphate isomerase like protein, domain 1"/>
    <property type="match status" value="1"/>
</dbReference>
<comment type="pathway">
    <text evidence="5">Amino-sugar metabolism; 1,6-anhydro-N-acetylmuramate degradation.</text>
</comment>
<evidence type="ECO:0000256" key="11">
    <source>
        <dbReference type="ARBA" id="ARBA00084049"/>
    </source>
</evidence>
<dbReference type="FunFam" id="3.40.50.10490:FF:000014">
    <property type="entry name" value="N-acetylmuramic acid 6-phosphate etherase"/>
    <property type="match status" value="1"/>
</dbReference>
<comment type="pathway">
    <text evidence="6">Cell wall biogenesis.</text>
</comment>
<dbReference type="GO" id="GO:0009254">
    <property type="term" value="P:peptidoglycan turnover"/>
    <property type="evidence" value="ECO:0007669"/>
    <property type="project" value="TreeGrafter"/>
</dbReference>
<dbReference type="NCBIfam" id="TIGR00274">
    <property type="entry name" value="N-acetylmuramic acid 6-phosphate etherase"/>
    <property type="match status" value="1"/>
</dbReference>
<dbReference type="GO" id="GO:0016835">
    <property type="term" value="F:carbon-oxygen lyase activity"/>
    <property type="evidence" value="ECO:0007669"/>
    <property type="project" value="UniProtKB-UniRule"/>
</dbReference>
<sequence>MVGLNLKKLTTEQRNPHTMDLDSWDTLAIVTEMNREDAAIPAAIAPALPAIAKAAACAGDAVSGGHRVFYVGAGTSGRLGVLDAAECPPTFGVKDDVVIGLIAGGQQAMFHAVEGAEDSLELGEKDLAAHHLVKEDFVIGIAASGRTPYVIGALRYANSLGCHTASIACNKDSLIGKEAQIVIEAVSGPEVLTGSTRLKAGTAQKMILNMISTAAMVRAGKAYQNLMVDVVQSNEKLQVRARNIVMEAADVDAVTAEKTLQDAGGSCKTAIVMILSSCTKEEALQRLDRSHGHVREAIMVK</sequence>
<dbReference type="EC" id="4.2.1.126" evidence="8 12"/>
<feature type="domain" description="SIS" evidence="13">
    <location>
        <begin position="58"/>
        <end position="221"/>
    </location>
</feature>
<accession>A0AB35U7Q7</accession>
<dbReference type="PROSITE" id="PS01272">
    <property type="entry name" value="GCKR"/>
    <property type="match status" value="1"/>
</dbReference>
<evidence type="ECO:0000256" key="5">
    <source>
        <dbReference type="ARBA" id="ARBA00060595"/>
    </source>
</evidence>
<evidence type="ECO:0000256" key="12">
    <source>
        <dbReference type="HAMAP-Rule" id="MF_00068"/>
    </source>
</evidence>
<evidence type="ECO:0000256" key="2">
    <source>
        <dbReference type="ARBA" id="ARBA00023239"/>
    </source>
</evidence>
<feature type="active site" description="Proton donor" evidence="12">
    <location>
        <position position="86"/>
    </location>
</feature>